<protein>
    <submittedName>
        <fullName evidence="2">Uncharacterized protein</fullName>
    </submittedName>
</protein>
<sequence>MTVRSVVWNVNAHDATTPGETPERRFNGPWLRILLAAVVGWGLLYGLDQLFLSPATPAGAAIGFGHAYILAPLVTAAILLDALSLAEQDVADLGLFKWLYGLIALFAPPIAIIYYLHREWLKPEHPELLGAI</sequence>
<feature type="transmembrane region" description="Helical" evidence="1">
    <location>
        <begin position="67"/>
        <end position="86"/>
    </location>
</feature>
<dbReference type="Proteomes" id="UP000198397">
    <property type="component" value="Unassembled WGS sequence"/>
</dbReference>
<feature type="transmembrane region" description="Helical" evidence="1">
    <location>
        <begin position="30"/>
        <end position="47"/>
    </location>
</feature>
<gene>
    <name evidence="2" type="ORF">SAMN06264855_11156</name>
</gene>
<name>A0A238WYW8_HALVU</name>
<evidence type="ECO:0000313" key="3">
    <source>
        <dbReference type="Proteomes" id="UP000198397"/>
    </source>
</evidence>
<evidence type="ECO:0000313" key="2">
    <source>
        <dbReference type="EMBL" id="SNR51561.1"/>
    </source>
</evidence>
<feature type="transmembrane region" description="Helical" evidence="1">
    <location>
        <begin position="98"/>
        <end position="116"/>
    </location>
</feature>
<proteinExistence type="predicted"/>
<keyword evidence="1" id="KW-0472">Membrane</keyword>
<accession>A0A238WYW8</accession>
<keyword evidence="3" id="KW-1185">Reference proteome</keyword>
<evidence type="ECO:0000256" key="1">
    <source>
        <dbReference type="SAM" id="Phobius"/>
    </source>
</evidence>
<keyword evidence="1" id="KW-0812">Transmembrane</keyword>
<keyword evidence="1" id="KW-1133">Transmembrane helix</keyword>
<dbReference type="OrthoDB" id="331027at2157"/>
<organism evidence="2 3">
    <name type="scientific">Halorubrum vacuolatum</name>
    <name type="common">Natronobacterium vacuolatum</name>
    <dbReference type="NCBI Taxonomy" id="63740"/>
    <lineage>
        <taxon>Archaea</taxon>
        <taxon>Methanobacteriati</taxon>
        <taxon>Methanobacteriota</taxon>
        <taxon>Stenosarchaea group</taxon>
        <taxon>Halobacteria</taxon>
        <taxon>Halobacteriales</taxon>
        <taxon>Haloferacaceae</taxon>
        <taxon>Halorubrum</taxon>
    </lineage>
</organism>
<reference evidence="2 3" key="1">
    <citation type="submission" date="2017-06" db="EMBL/GenBank/DDBJ databases">
        <authorList>
            <person name="Kim H.J."/>
            <person name="Triplett B.A."/>
        </authorList>
    </citation>
    <scope>NUCLEOTIDE SEQUENCE [LARGE SCALE GENOMIC DNA]</scope>
    <source>
        <strain evidence="2 3">DSM 8800</strain>
    </source>
</reference>
<dbReference type="AlphaFoldDB" id="A0A238WYW8"/>
<dbReference type="EMBL" id="FZNQ01000011">
    <property type="protein sequence ID" value="SNR51561.1"/>
    <property type="molecule type" value="Genomic_DNA"/>
</dbReference>